<dbReference type="SUPFAM" id="SSF57850">
    <property type="entry name" value="RING/U-box"/>
    <property type="match status" value="1"/>
</dbReference>
<dbReference type="PROSITE" id="PS51698">
    <property type="entry name" value="U_BOX"/>
    <property type="match status" value="1"/>
</dbReference>
<dbReference type="GO" id="GO:0061630">
    <property type="term" value="F:ubiquitin protein ligase activity"/>
    <property type="evidence" value="ECO:0007669"/>
    <property type="project" value="UniProtKB-EC"/>
</dbReference>
<evidence type="ECO:0000259" key="7">
    <source>
        <dbReference type="PROSITE" id="PS51698"/>
    </source>
</evidence>
<name>A0ABD1UPN4_9LAMI</name>
<evidence type="ECO:0000313" key="8">
    <source>
        <dbReference type="EMBL" id="KAL2527010.1"/>
    </source>
</evidence>
<sequence length="166" mass="19128">MLLEWWFCSCYTAKPSITVSWTVETAIDNDCLVQILDPEVNWPVKETKELAILALQCTELHHRDRTDLKTQIFPVLEKLKVVVEKAWNLASIGPIGSPNHFICPILKDVINDPCVASDGYTYDRKEIEEWLAENDTSLVTNLQLLHKNLTPNYTFFVQLEWKSGKH</sequence>
<dbReference type="Proteomes" id="UP001604336">
    <property type="component" value="Unassembled WGS sequence"/>
</dbReference>
<dbReference type="SMART" id="SM00504">
    <property type="entry name" value="Ubox"/>
    <property type="match status" value="1"/>
</dbReference>
<keyword evidence="5" id="KW-0808">Transferase</keyword>
<dbReference type="InterPro" id="IPR051348">
    <property type="entry name" value="U-box_ubiquitin_ligases"/>
</dbReference>
<evidence type="ECO:0000256" key="6">
    <source>
        <dbReference type="ARBA" id="ARBA00022786"/>
    </source>
</evidence>
<protein>
    <recommendedName>
        <fullName evidence="4">RING-type E3 ubiquitin transferase</fullName>
        <ecNumber evidence="4">2.3.2.27</ecNumber>
    </recommendedName>
</protein>
<evidence type="ECO:0000313" key="9">
    <source>
        <dbReference type="Proteomes" id="UP001604336"/>
    </source>
</evidence>
<dbReference type="InterPro" id="IPR013083">
    <property type="entry name" value="Znf_RING/FYVE/PHD"/>
</dbReference>
<keyword evidence="9" id="KW-1185">Reference proteome</keyword>
<dbReference type="PANTHER" id="PTHR45647">
    <property type="entry name" value="OS02G0152300 PROTEIN"/>
    <property type="match status" value="1"/>
</dbReference>
<organism evidence="8 9">
    <name type="scientific">Abeliophyllum distichum</name>
    <dbReference type="NCBI Taxonomy" id="126358"/>
    <lineage>
        <taxon>Eukaryota</taxon>
        <taxon>Viridiplantae</taxon>
        <taxon>Streptophyta</taxon>
        <taxon>Embryophyta</taxon>
        <taxon>Tracheophyta</taxon>
        <taxon>Spermatophyta</taxon>
        <taxon>Magnoliopsida</taxon>
        <taxon>eudicotyledons</taxon>
        <taxon>Gunneridae</taxon>
        <taxon>Pentapetalae</taxon>
        <taxon>asterids</taxon>
        <taxon>lamiids</taxon>
        <taxon>Lamiales</taxon>
        <taxon>Oleaceae</taxon>
        <taxon>Forsythieae</taxon>
        <taxon>Abeliophyllum</taxon>
    </lineage>
</organism>
<evidence type="ECO:0000256" key="1">
    <source>
        <dbReference type="ARBA" id="ARBA00000900"/>
    </source>
</evidence>
<dbReference type="EC" id="2.3.2.27" evidence="4"/>
<comment type="caution">
    <text evidence="8">The sequence shown here is derived from an EMBL/GenBank/DDBJ whole genome shotgun (WGS) entry which is preliminary data.</text>
</comment>
<gene>
    <name evidence="8" type="ORF">Adt_12064</name>
</gene>
<comment type="function">
    <text evidence="2">Functions as an E3 ubiquitin ligase.</text>
</comment>
<keyword evidence="6" id="KW-0833">Ubl conjugation pathway</keyword>
<dbReference type="Pfam" id="PF04564">
    <property type="entry name" value="U-box"/>
    <property type="match status" value="1"/>
</dbReference>
<dbReference type="CDD" id="cd16655">
    <property type="entry name" value="RING-Ubox_WDSUB1-like"/>
    <property type="match status" value="1"/>
</dbReference>
<feature type="domain" description="U-box" evidence="7">
    <location>
        <begin position="96"/>
        <end position="166"/>
    </location>
</feature>
<dbReference type="AlphaFoldDB" id="A0ABD1UPN4"/>
<evidence type="ECO:0000256" key="5">
    <source>
        <dbReference type="ARBA" id="ARBA00022679"/>
    </source>
</evidence>
<dbReference type="Gene3D" id="3.30.40.10">
    <property type="entry name" value="Zinc/RING finger domain, C3HC4 (zinc finger)"/>
    <property type="match status" value="1"/>
</dbReference>
<dbReference type="EMBL" id="JBFOLK010000003">
    <property type="protein sequence ID" value="KAL2527010.1"/>
    <property type="molecule type" value="Genomic_DNA"/>
</dbReference>
<comment type="pathway">
    <text evidence="3">Protein modification; protein ubiquitination.</text>
</comment>
<evidence type="ECO:0000256" key="2">
    <source>
        <dbReference type="ARBA" id="ARBA00003861"/>
    </source>
</evidence>
<evidence type="ECO:0000256" key="3">
    <source>
        <dbReference type="ARBA" id="ARBA00004906"/>
    </source>
</evidence>
<reference evidence="9" key="1">
    <citation type="submission" date="2024-07" db="EMBL/GenBank/DDBJ databases">
        <title>Two chromosome-level genome assemblies of Korean endemic species Abeliophyllum distichum and Forsythia ovata (Oleaceae).</title>
        <authorList>
            <person name="Jang H."/>
        </authorList>
    </citation>
    <scope>NUCLEOTIDE SEQUENCE [LARGE SCALE GENOMIC DNA]</scope>
</reference>
<evidence type="ECO:0000256" key="4">
    <source>
        <dbReference type="ARBA" id="ARBA00012483"/>
    </source>
</evidence>
<comment type="catalytic activity">
    <reaction evidence="1">
        <text>S-ubiquitinyl-[E2 ubiquitin-conjugating enzyme]-L-cysteine + [acceptor protein]-L-lysine = [E2 ubiquitin-conjugating enzyme]-L-cysteine + N(6)-ubiquitinyl-[acceptor protein]-L-lysine.</text>
        <dbReference type="EC" id="2.3.2.27"/>
    </reaction>
</comment>
<dbReference type="PANTHER" id="PTHR45647:SF15">
    <property type="entry name" value="U-BOX DOMAIN-CONTAINING PROTEIN 35"/>
    <property type="match status" value="1"/>
</dbReference>
<proteinExistence type="predicted"/>
<dbReference type="InterPro" id="IPR003613">
    <property type="entry name" value="Ubox_domain"/>
</dbReference>
<accession>A0ABD1UPN4</accession>